<organism evidence="1">
    <name type="scientific">Arion vulgaris</name>
    <dbReference type="NCBI Taxonomy" id="1028688"/>
    <lineage>
        <taxon>Eukaryota</taxon>
        <taxon>Metazoa</taxon>
        <taxon>Spiralia</taxon>
        <taxon>Lophotrochozoa</taxon>
        <taxon>Mollusca</taxon>
        <taxon>Gastropoda</taxon>
        <taxon>Heterobranchia</taxon>
        <taxon>Euthyneura</taxon>
        <taxon>Panpulmonata</taxon>
        <taxon>Eupulmonata</taxon>
        <taxon>Stylommatophora</taxon>
        <taxon>Helicina</taxon>
        <taxon>Arionoidea</taxon>
        <taxon>Arionidae</taxon>
        <taxon>Arion</taxon>
    </lineage>
</organism>
<dbReference type="AlphaFoldDB" id="A0A0B7AUT5"/>
<feature type="non-terminal residue" evidence="1">
    <location>
        <position position="107"/>
    </location>
</feature>
<sequence length="107" mass="11992">CSYSIERNEELSLIQTDNFIINPVVSKWPLEKDVLFIVNGKQLSRHHDLILFKLVCKDVEADAVKSWAAVSSSNKRKCPSTRTLHDISELGTKEISSTLSSEGTNTE</sequence>
<reference evidence="1" key="1">
    <citation type="submission" date="2014-12" db="EMBL/GenBank/DDBJ databases">
        <title>Insight into the proteome of Arion vulgaris.</title>
        <authorList>
            <person name="Aradska J."/>
            <person name="Bulat T."/>
            <person name="Smidak R."/>
            <person name="Sarate P."/>
            <person name="Gangsoo J."/>
            <person name="Sialana F."/>
            <person name="Bilban M."/>
            <person name="Lubec G."/>
        </authorList>
    </citation>
    <scope>NUCLEOTIDE SEQUENCE</scope>
    <source>
        <tissue evidence="1">Skin</tissue>
    </source>
</reference>
<evidence type="ECO:0000313" key="1">
    <source>
        <dbReference type="EMBL" id="CEK84809.1"/>
    </source>
</evidence>
<protein>
    <submittedName>
        <fullName evidence="1">Uncharacterized protein</fullName>
    </submittedName>
</protein>
<dbReference type="EMBL" id="HACG01037944">
    <property type="protein sequence ID" value="CEK84809.1"/>
    <property type="molecule type" value="Transcribed_RNA"/>
</dbReference>
<proteinExistence type="predicted"/>
<gene>
    <name evidence="1" type="primary">ORF144647</name>
</gene>
<name>A0A0B7AUT5_9EUPU</name>
<accession>A0A0B7AUT5</accession>
<feature type="non-terminal residue" evidence="1">
    <location>
        <position position="1"/>
    </location>
</feature>